<dbReference type="RefSeq" id="WP_260572219.1">
    <property type="nucleotide sequence ID" value="NZ_CP104205.1"/>
</dbReference>
<evidence type="ECO:0008006" key="3">
    <source>
        <dbReference type="Google" id="ProtNLM"/>
    </source>
</evidence>
<proteinExistence type="predicted"/>
<accession>A0ABY5Y7X6</accession>
<protein>
    <recommendedName>
        <fullName evidence="3">Lipoprotein</fullName>
    </recommendedName>
</protein>
<keyword evidence="2" id="KW-1185">Reference proteome</keyword>
<organism evidence="1 2">
    <name type="scientific">Maribacter litopenaei</name>
    <dbReference type="NCBI Taxonomy" id="2976127"/>
    <lineage>
        <taxon>Bacteria</taxon>
        <taxon>Pseudomonadati</taxon>
        <taxon>Bacteroidota</taxon>
        <taxon>Flavobacteriia</taxon>
        <taxon>Flavobacteriales</taxon>
        <taxon>Flavobacteriaceae</taxon>
        <taxon>Maribacter</taxon>
    </lineage>
</organism>
<sequence length="191" mass="22206">MRTIITFSVFLLTLFSCKQKEKESKSEQTQISKISPEEMGEDRIVSQGMEFFVANTIYSRWNKLTYENESPEAHFILMDLYPEGKNTRNTKEEVLPPFDENMKLIMEGDIDNAVAAFGKLPHWFQEITYIGVTGPISPHKIATSTIYLEPGLYIMECYMKMADGTWHTSHCMYKEIIFTKESTKMEPPRYI</sequence>
<dbReference type="EMBL" id="CP104205">
    <property type="protein sequence ID" value="UWX54359.1"/>
    <property type="molecule type" value="Genomic_DNA"/>
</dbReference>
<name>A0ABY5Y7X6_9FLAO</name>
<dbReference type="PROSITE" id="PS51257">
    <property type="entry name" value="PROKAR_LIPOPROTEIN"/>
    <property type="match status" value="1"/>
</dbReference>
<evidence type="ECO:0000313" key="1">
    <source>
        <dbReference type="EMBL" id="UWX54359.1"/>
    </source>
</evidence>
<dbReference type="Proteomes" id="UP001059209">
    <property type="component" value="Chromosome"/>
</dbReference>
<gene>
    <name evidence="1" type="ORF">NYZ99_15625</name>
</gene>
<evidence type="ECO:0000313" key="2">
    <source>
        <dbReference type="Proteomes" id="UP001059209"/>
    </source>
</evidence>
<reference evidence="1" key="1">
    <citation type="submission" date="2022-09" db="EMBL/GenBank/DDBJ databases">
        <title>Maribacter litopenaei sp. nov., isolated from the intestinal tract of the Pacific White Shrimp, Litopenaeus vannamei.</title>
        <authorList>
            <person name="Kim S.Y."/>
            <person name="Hwang C.Y."/>
        </authorList>
    </citation>
    <scope>NUCLEOTIDE SEQUENCE</scope>
    <source>
        <strain evidence="1">HL-LV01</strain>
    </source>
</reference>